<reference evidence="2 3" key="1">
    <citation type="submission" date="2011-06" db="EMBL/GenBank/DDBJ databases">
        <title>Small but sufficient: a novel Rhodococcus phage RRH1.</title>
        <authorList>
            <person name="Petrovski S."/>
        </authorList>
    </citation>
    <scope>NUCLEOTIDE SEQUENCE [LARGE SCALE GENOMIC DNA]</scope>
</reference>
<dbReference type="GeneID" id="11541240"/>
<name>G9FGV8_9CAUD</name>
<dbReference type="RefSeq" id="YP_005087037.1">
    <property type="nucleotide sequence ID" value="NC_016651.1"/>
</dbReference>
<sequence length="532" mass="53352">MAGRTAILKVSIVSDGRDAARGFDDAADAASRYEDSAKRVGQAAVAGAAIAVAGIAALGTAAIEAASDAQQAAGAVDAVFGANAAAIHNYAAGAADAVALSSRAYESMAAIVGAQLQNMGIAHEEVATRTDGLIRLGADLAAQYGGSTKEAVEALSSALKGETDPLERYAIGIKQADIAARMAADGTDQLEGAAFKQAQTLATLALIQEQAGSAVGAFGRETGTSAQEVEKAKAKYDDAIAALGTSLLPIVADLAGRFAGLAEAVSANPAALQAVIAVVGGLAVAVLAIKGAMVVASAATTAWGAAQWLLNAAMAANPIGLIVVAIAAVVAILVVAYNKSETFRNIVQTIGSVAGSVFSAIGGFISGVVSWIGNLISRAGGIGGVFQSAMSVAAAAVNFFMSPIRGLISLIQSVIGWISRIRFPSPPAWMSRIFDGTGSPTDIYGVSPADYARSAGHWFNPDIHAAAGVGSLADVFGRINQATNAPVQVTNVNVTVTGALDPVAVADQIRGVLATVDRTRGANAAVVLGRTR</sequence>
<keyword evidence="1" id="KW-1133">Transmembrane helix</keyword>
<feature type="transmembrane region" description="Helical" evidence="1">
    <location>
        <begin position="274"/>
        <end position="299"/>
    </location>
</feature>
<evidence type="ECO:0000256" key="1">
    <source>
        <dbReference type="SAM" id="Phobius"/>
    </source>
</evidence>
<dbReference type="KEGG" id="vg:11541240"/>
<dbReference type="EMBL" id="JN116822">
    <property type="protein sequence ID" value="AEV51847.1"/>
    <property type="molecule type" value="Genomic_DNA"/>
</dbReference>
<keyword evidence="1" id="KW-0472">Membrane</keyword>
<accession>G9FGV8</accession>
<feature type="transmembrane region" description="Helical" evidence="1">
    <location>
        <begin position="319"/>
        <end position="338"/>
    </location>
</feature>
<organism evidence="2 3">
    <name type="scientific">Rhodococcus phage RRH1</name>
    <dbReference type="NCBI Taxonomy" id="1109717"/>
    <lineage>
        <taxon>Viruses</taxon>
        <taxon>Duplodnaviria</taxon>
        <taxon>Heunggongvirae</taxon>
        <taxon>Uroviricota</taxon>
        <taxon>Caudoviricetes</taxon>
        <taxon>Caudoviricetes incertae sedis</taxon>
        <taxon>Edwardsroadvirus</taxon>
        <taxon>Edwardsroadvirus RRH1</taxon>
    </lineage>
</organism>
<feature type="transmembrane region" description="Helical" evidence="1">
    <location>
        <begin position="350"/>
        <end position="373"/>
    </location>
</feature>
<keyword evidence="3" id="KW-1185">Reference proteome</keyword>
<evidence type="ECO:0000313" key="2">
    <source>
        <dbReference type="EMBL" id="AEV51847.1"/>
    </source>
</evidence>
<evidence type="ECO:0000313" key="3">
    <source>
        <dbReference type="Proteomes" id="UP000005428"/>
    </source>
</evidence>
<dbReference type="Proteomes" id="UP000005428">
    <property type="component" value="Segment"/>
</dbReference>
<feature type="transmembrane region" description="Helical" evidence="1">
    <location>
        <begin position="379"/>
        <end position="401"/>
    </location>
</feature>
<proteinExistence type="predicted"/>
<protein>
    <submittedName>
        <fullName evidence="2">Putative tape measure protein</fullName>
    </submittedName>
</protein>
<keyword evidence="1" id="KW-0812">Transmembrane</keyword>